<feature type="transmembrane region" description="Helical" evidence="1">
    <location>
        <begin position="75"/>
        <end position="96"/>
    </location>
</feature>
<dbReference type="Proteomes" id="UP000308267">
    <property type="component" value="Unassembled WGS sequence"/>
</dbReference>
<gene>
    <name evidence="2" type="ORF">CRM22_007057</name>
</gene>
<keyword evidence="1" id="KW-1133">Transmembrane helix</keyword>
<evidence type="ECO:0000256" key="1">
    <source>
        <dbReference type="SAM" id="Phobius"/>
    </source>
</evidence>
<accession>A0A4S2LQX6</accession>
<organism evidence="2 3">
    <name type="scientific">Opisthorchis felineus</name>
    <dbReference type="NCBI Taxonomy" id="147828"/>
    <lineage>
        <taxon>Eukaryota</taxon>
        <taxon>Metazoa</taxon>
        <taxon>Spiralia</taxon>
        <taxon>Lophotrochozoa</taxon>
        <taxon>Platyhelminthes</taxon>
        <taxon>Trematoda</taxon>
        <taxon>Digenea</taxon>
        <taxon>Opisthorchiida</taxon>
        <taxon>Opisthorchiata</taxon>
        <taxon>Opisthorchiidae</taxon>
        <taxon>Opisthorchis</taxon>
    </lineage>
</organism>
<keyword evidence="3" id="KW-1185">Reference proteome</keyword>
<comment type="caution">
    <text evidence="2">The sequence shown here is derived from an EMBL/GenBank/DDBJ whole genome shotgun (WGS) entry which is preliminary data.</text>
</comment>
<evidence type="ECO:0000313" key="3">
    <source>
        <dbReference type="Proteomes" id="UP000308267"/>
    </source>
</evidence>
<keyword evidence="1" id="KW-0472">Membrane</keyword>
<reference evidence="2 3" key="1">
    <citation type="journal article" date="2019" name="BMC Genomics">
        <title>New insights from Opisthorchis felineus genome: update on genomics of the epidemiologically important liver flukes.</title>
        <authorList>
            <person name="Ershov N.I."/>
            <person name="Mordvinov V.A."/>
            <person name="Prokhortchouk E.B."/>
            <person name="Pakharukova M.Y."/>
            <person name="Gunbin K.V."/>
            <person name="Ustyantsev K."/>
            <person name="Genaev M.A."/>
            <person name="Blinov A.G."/>
            <person name="Mazur A."/>
            <person name="Boulygina E."/>
            <person name="Tsygankova S."/>
            <person name="Khrameeva E."/>
            <person name="Chekanov N."/>
            <person name="Fan G."/>
            <person name="Xiao A."/>
            <person name="Zhang H."/>
            <person name="Xu X."/>
            <person name="Yang H."/>
            <person name="Solovyev V."/>
            <person name="Lee S.M."/>
            <person name="Liu X."/>
            <person name="Afonnikov D.A."/>
            <person name="Skryabin K.G."/>
        </authorList>
    </citation>
    <scope>NUCLEOTIDE SEQUENCE [LARGE SCALE GENOMIC DNA]</scope>
    <source>
        <strain evidence="2">AK-0245</strain>
        <tissue evidence="2">Whole organism</tissue>
    </source>
</reference>
<dbReference type="AlphaFoldDB" id="A0A4S2LQX6"/>
<sequence length="99" mass="11368">MTSMLPFFVLNPDRLSLPPINPSRFSPLSSFILLARTTTTARLYSQPRCHHISHFKHFDAHHFWNYHDKSVLPHVAGAFIIVLAVGFLSLCSFSFIQDR</sequence>
<name>A0A4S2LQX6_OPIFE</name>
<proteinExistence type="predicted"/>
<dbReference type="EMBL" id="SJOL01007269">
    <property type="protein sequence ID" value="TGZ63177.1"/>
    <property type="molecule type" value="Genomic_DNA"/>
</dbReference>
<evidence type="ECO:0000313" key="2">
    <source>
        <dbReference type="EMBL" id="TGZ63177.1"/>
    </source>
</evidence>
<protein>
    <submittedName>
        <fullName evidence="2">Uncharacterized protein</fullName>
    </submittedName>
</protein>
<keyword evidence="1" id="KW-0812">Transmembrane</keyword>